<dbReference type="AlphaFoldDB" id="A0A1A8YMJ6"/>
<proteinExistence type="predicted"/>
<sequence length="84" mass="9300">MRTWYHNHNYRFTRTSTFPAGLTWICLGHSSGCQLRCEKRRGTIKSMLSSGYNARARVSEDEENHCDSCANIAITGGGSIGLGC</sequence>
<gene>
    <name evidence="1" type="ORF">POVWA1_013520</name>
</gene>
<reference evidence="2" key="1">
    <citation type="submission" date="2016-05" db="EMBL/GenBank/DDBJ databases">
        <authorList>
            <person name="Naeem Raeece"/>
        </authorList>
    </citation>
    <scope>NUCLEOTIDE SEQUENCE [LARGE SCALE GENOMIC DNA]</scope>
</reference>
<evidence type="ECO:0000313" key="1">
    <source>
        <dbReference type="EMBL" id="SBT32737.1"/>
    </source>
</evidence>
<keyword evidence="2" id="KW-1185">Reference proteome</keyword>
<protein>
    <submittedName>
        <fullName evidence="1">Uncharacterized protein</fullName>
    </submittedName>
</protein>
<name>A0A1A8YMJ6_PLAOA</name>
<evidence type="ECO:0000313" key="2">
    <source>
        <dbReference type="Proteomes" id="UP000078555"/>
    </source>
</evidence>
<accession>A0A1A8YMJ6</accession>
<organism evidence="1 2">
    <name type="scientific">Plasmodium ovale wallikeri</name>
    <dbReference type="NCBI Taxonomy" id="864142"/>
    <lineage>
        <taxon>Eukaryota</taxon>
        <taxon>Sar</taxon>
        <taxon>Alveolata</taxon>
        <taxon>Apicomplexa</taxon>
        <taxon>Aconoidasida</taxon>
        <taxon>Haemosporida</taxon>
        <taxon>Plasmodiidae</taxon>
        <taxon>Plasmodium</taxon>
        <taxon>Plasmodium (Plasmodium)</taxon>
    </lineage>
</organism>
<dbReference type="Proteomes" id="UP000078555">
    <property type="component" value="Unassembled WGS sequence"/>
</dbReference>
<dbReference type="EMBL" id="FLRD01000042">
    <property type="protein sequence ID" value="SBT32737.1"/>
    <property type="molecule type" value="Genomic_DNA"/>
</dbReference>